<reference evidence="4" key="1">
    <citation type="submission" date="2009-01" db="EMBL/GenBank/DDBJ databases">
        <title>Complete sequence of Anaeromyxobacter dehalogenans 2CP-1.</title>
        <authorList>
            <consortium name="US DOE Joint Genome Institute"/>
            <person name="Lucas S."/>
            <person name="Copeland A."/>
            <person name="Lapidus A."/>
            <person name="Glavina del Rio T."/>
            <person name="Dalin E."/>
            <person name="Tice H."/>
            <person name="Bruce D."/>
            <person name="Goodwin L."/>
            <person name="Pitluck S."/>
            <person name="Saunders E."/>
            <person name="Brettin T."/>
            <person name="Detter J.C."/>
            <person name="Han C."/>
            <person name="Larimer F."/>
            <person name="Land M."/>
            <person name="Hauser L."/>
            <person name="Kyrpides N."/>
            <person name="Ovchinnikova G."/>
            <person name="Beliaev A.S."/>
            <person name="Richardson P."/>
        </authorList>
    </citation>
    <scope>NUCLEOTIDE SEQUENCE</scope>
    <source>
        <strain evidence="4">2CP-1</strain>
    </source>
</reference>
<keyword evidence="4" id="KW-0540">Nuclease</keyword>
<dbReference type="KEGG" id="acp:A2cp1_3765"/>
<evidence type="ECO:0000256" key="2">
    <source>
        <dbReference type="SAM" id="SignalP"/>
    </source>
</evidence>
<dbReference type="GO" id="GO:0004519">
    <property type="term" value="F:endonuclease activity"/>
    <property type="evidence" value="ECO:0007669"/>
    <property type="project" value="UniProtKB-KW"/>
</dbReference>
<gene>
    <name evidence="4" type="ordered locus">A2cp1_3765</name>
</gene>
<dbReference type="SMART" id="SM00507">
    <property type="entry name" value="HNHc"/>
    <property type="match status" value="1"/>
</dbReference>
<evidence type="ECO:0000313" key="5">
    <source>
        <dbReference type="Proteomes" id="UP000007089"/>
    </source>
</evidence>
<keyword evidence="4" id="KW-0255">Endonuclease</keyword>
<keyword evidence="4" id="KW-0378">Hydrolase</keyword>
<keyword evidence="2" id="KW-0732">Signal</keyword>
<keyword evidence="5" id="KW-1185">Reference proteome</keyword>
<evidence type="ECO:0000313" key="4">
    <source>
        <dbReference type="EMBL" id="ACL67090.1"/>
    </source>
</evidence>
<sequence length="144" mass="15427">MTRTTVALVAALAAAPLLVPTAADAGTHVRGYYRKNGTYVAPHYRSSPGSGAVRSHPPRTYRRTPTPSYTPRDHHGKVKRSSSAKAAFRRSHPCPSTGRSLGACPGYEVDHVTPLACGGSDAASNMQWLTTRENRRKGAAGCRR</sequence>
<dbReference type="InterPro" id="IPR003615">
    <property type="entry name" value="HNH_nuc"/>
</dbReference>
<dbReference type="AlphaFoldDB" id="B8J6W8"/>
<evidence type="ECO:0000259" key="3">
    <source>
        <dbReference type="SMART" id="SM00507"/>
    </source>
</evidence>
<protein>
    <submittedName>
        <fullName evidence="4">HNH endonuclease</fullName>
    </submittedName>
</protein>
<dbReference type="EMBL" id="CP001359">
    <property type="protein sequence ID" value="ACL67090.1"/>
    <property type="molecule type" value="Genomic_DNA"/>
</dbReference>
<name>B8J6W8_ANAD2</name>
<proteinExistence type="predicted"/>
<organism evidence="4 5">
    <name type="scientific">Anaeromyxobacter dehalogenans (strain ATCC BAA-258 / DSM 21875 / 2CP-1)</name>
    <dbReference type="NCBI Taxonomy" id="455488"/>
    <lineage>
        <taxon>Bacteria</taxon>
        <taxon>Pseudomonadati</taxon>
        <taxon>Myxococcota</taxon>
        <taxon>Myxococcia</taxon>
        <taxon>Myxococcales</taxon>
        <taxon>Cystobacterineae</taxon>
        <taxon>Anaeromyxobacteraceae</taxon>
        <taxon>Anaeromyxobacter</taxon>
    </lineage>
</organism>
<feature type="compositionally biased region" description="Basic residues" evidence="1">
    <location>
        <begin position="74"/>
        <end position="92"/>
    </location>
</feature>
<dbReference type="RefSeq" id="WP_011422675.1">
    <property type="nucleotide sequence ID" value="NC_011891.1"/>
</dbReference>
<feature type="domain" description="HNH nuclease" evidence="3">
    <location>
        <begin position="83"/>
        <end position="135"/>
    </location>
</feature>
<accession>B8J6W8</accession>
<dbReference type="Proteomes" id="UP000007089">
    <property type="component" value="Chromosome"/>
</dbReference>
<feature type="chain" id="PRO_5002872556" evidence="2">
    <location>
        <begin position="26"/>
        <end position="144"/>
    </location>
</feature>
<dbReference type="CDD" id="cd00085">
    <property type="entry name" value="HNHc"/>
    <property type="match status" value="1"/>
</dbReference>
<feature type="signal peptide" evidence="2">
    <location>
        <begin position="1"/>
        <end position="25"/>
    </location>
</feature>
<evidence type="ECO:0000256" key="1">
    <source>
        <dbReference type="SAM" id="MobiDB-lite"/>
    </source>
</evidence>
<dbReference type="Gene3D" id="1.10.30.50">
    <property type="match status" value="1"/>
</dbReference>
<feature type="region of interest" description="Disordered" evidence="1">
    <location>
        <begin position="43"/>
        <end position="100"/>
    </location>
</feature>
<dbReference type="HOGENOM" id="CLU_1792443_0_0_7"/>